<reference evidence="2 3" key="1">
    <citation type="submission" date="2018-03" db="EMBL/GenBank/DDBJ databases">
        <title>Whole genome sequencing of Histamine producing bacteria.</title>
        <authorList>
            <person name="Butler K."/>
        </authorList>
    </citation>
    <scope>NUCLEOTIDE SEQUENCE [LARGE SCALE GENOMIC DNA]</scope>
    <source>
        <strain evidence="2 3">ATCC 19614</strain>
    </source>
</reference>
<dbReference type="EMBL" id="PYOC01000001">
    <property type="protein sequence ID" value="PSV49166.1"/>
    <property type="molecule type" value="Genomic_DNA"/>
</dbReference>
<keyword evidence="3" id="KW-1185">Reference proteome</keyword>
<dbReference type="AlphaFoldDB" id="A0A2T3LCU4"/>
<gene>
    <name evidence="2" type="ORF">C9J47_00910</name>
</gene>
<sequence>MRLEDSIWSMGSRFQREHQRSEQICRQNEACQRMMKIPRVGELTATAMISAVPNPHVFKNARHMFAWLGLVP</sequence>
<dbReference type="InterPro" id="IPR003346">
    <property type="entry name" value="Transposase_20"/>
</dbReference>
<proteinExistence type="predicted"/>
<evidence type="ECO:0000259" key="1">
    <source>
        <dbReference type="Pfam" id="PF02371"/>
    </source>
</evidence>
<dbReference type="GO" id="GO:0004803">
    <property type="term" value="F:transposase activity"/>
    <property type="evidence" value="ECO:0007669"/>
    <property type="project" value="InterPro"/>
</dbReference>
<accession>A0A2T3LCU4</accession>
<organism evidence="2 3">
    <name type="scientific">Photobacterium indicum</name>
    <dbReference type="NCBI Taxonomy" id="81447"/>
    <lineage>
        <taxon>Bacteria</taxon>
        <taxon>Pseudomonadati</taxon>
        <taxon>Pseudomonadota</taxon>
        <taxon>Gammaproteobacteria</taxon>
        <taxon>Vibrionales</taxon>
        <taxon>Vibrionaceae</taxon>
        <taxon>Photobacterium</taxon>
    </lineage>
</organism>
<comment type="caution">
    <text evidence="2">The sequence shown here is derived from an EMBL/GenBank/DDBJ whole genome shotgun (WGS) entry which is preliminary data.</text>
</comment>
<dbReference type="GO" id="GO:0003677">
    <property type="term" value="F:DNA binding"/>
    <property type="evidence" value="ECO:0007669"/>
    <property type="project" value="InterPro"/>
</dbReference>
<dbReference type="GO" id="GO:0006313">
    <property type="term" value="P:DNA transposition"/>
    <property type="evidence" value="ECO:0007669"/>
    <property type="project" value="InterPro"/>
</dbReference>
<dbReference type="Pfam" id="PF02371">
    <property type="entry name" value="Transposase_20"/>
    <property type="match status" value="1"/>
</dbReference>
<feature type="domain" description="Transposase IS116/IS110/IS902 C-terminal" evidence="1">
    <location>
        <begin position="31"/>
        <end position="72"/>
    </location>
</feature>
<name>A0A2T3LCU4_9GAMM</name>
<dbReference type="Proteomes" id="UP000241803">
    <property type="component" value="Unassembled WGS sequence"/>
</dbReference>
<evidence type="ECO:0000313" key="2">
    <source>
        <dbReference type="EMBL" id="PSV49166.1"/>
    </source>
</evidence>
<evidence type="ECO:0000313" key="3">
    <source>
        <dbReference type="Proteomes" id="UP000241803"/>
    </source>
</evidence>
<protein>
    <recommendedName>
        <fullName evidence="1">Transposase IS116/IS110/IS902 C-terminal domain-containing protein</fullName>
    </recommendedName>
</protein>